<keyword evidence="2" id="KW-1185">Reference proteome</keyword>
<comment type="caution">
    <text evidence="1">The sequence shown here is derived from an EMBL/GenBank/DDBJ whole genome shotgun (WGS) entry which is preliminary data.</text>
</comment>
<protein>
    <submittedName>
        <fullName evidence="1">Retrovirus-related Pol polyprotein from transposon TNT 1-94</fullName>
    </submittedName>
</protein>
<organism evidence="1 2">
    <name type="scientific">Trifolium medium</name>
    <dbReference type="NCBI Taxonomy" id="97028"/>
    <lineage>
        <taxon>Eukaryota</taxon>
        <taxon>Viridiplantae</taxon>
        <taxon>Streptophyta</taxon>
        <taxon>Embryophyta</taxon>
        <taxon>Tracheophyta</taxon>
        <taxon>Spermatophyta</taxon>
        <taxon>Magnoliopsida</taxon>
        <taxon>eudicotyledons</taxon>
        <taxon>Gunneridae</taxon>
        <taxon>Pentapetalae</taxon>
        <taxon>rosids</taxon>
        <taxon>fabids</taxon>
        <taxon>Fabales</taxon>
        <taxon>Fabaceae</taxon>
        <taxon>Papilionoideae</taxon>
        <taxon>50 kb inversion clade</taxon>
        <taxon>NPAAA clade</taxon>
        <taxon>Hologalegina</taxon>
        <taxon>IRL clade</taxon>
        <taxon>Trifolieae</taxon>
        <taxon>Trifolium</taxon>
    </lineage>
</organism>
<dbReference type="EMBL" id="LXQA010353096">
    <property type="protein sequence ID" value="MCI46131.1"/>
    <property type="molecule type" value="Genomic_DNA"/>
</dbReference>
<feature type="non-terminal residue" evidence="1">
    <location>
        <position position="78"/>
    </location>
</feature>
<sequence>MAESNNFLQPSIPKFDGFYDHWVMLMENLLRSKQYWNLIENGITIAPPNATAEQRAAADASRLRDLKVKNYLFQSIDR</sequence>
<accession>A0A392SB54</accession>
<evidence type="ECO:0000313" key="1">
    <source>
        <dbReference type="EMBL" id="MCI46131.1"/>
    </source>
</evidence>
<name>A0A392SB54_9FABA</name>
<evidence type="ECO:0000313" key="2">
    <source>
        <dbReference type="Proteomes" id="UP000265520"/>
    </source>
</evidence>
<dbReference type="AlphaFoldDB" id="A0A392SB54"/>
<dbReference type="Proteomes" id="UP000265520">
    <property type="component" value="Unassembled WGS sequence"/>
</dbReference>
<reference evidence="1 2" key="1">
    <citation type="journal article" date="2018" name="Front. Plant Sci.">
        <title>Red Clover (Trifolium pratense) and Zigzag Clover (T. medium) - A Picture of Genomic Similarities and Differences.</title>
        <authorList>
            <person name="Dluhosova J."/>
            <person name="Istvanek J."/>
            <person name="Nedelnik J."/>
            <person name="Repkova J."/>
        </authorList>
    </citation>
    <scope>NUCLEOTIDE SEQUENCE [LARGE SCALE GENOMIC DNA]</scope>
    <source>
        <strain evidence="2">cv. 10/8</strain>
        <tissue evidence="1">Leaf</tissue>
    </source>
</reference>
<proteinExistence type="predicted"/>